<proteinExistence type="predicted"/>
<evidence type="ECO:0000313" key="3">
    <source>
        <dbReference type="Proteomes" id="UP000276770"/>
    </source>
</evidence>
<protein>
    <submittedName>
        <fullName evidence="2">DUF2712 domain-containing protein</fullName>
    </submittedName>
</protein>
<evidence type="ECO:0000256" key="1">
    <source>
        <dbReference type="SAM" id="SignalP"/>
    </source>
</evidence>
<organism evidence="2 3">
    <name type="scientific">Falsibacillus albus</name>
    <dbReference type="NCBI Taxonomy" id="2478915"/>
    <lineage>
        <taxon>Bacteria</taxon>
        <taxon>Bacillati</taxon>
        <taxon>Bacillota</taxon>
        <taxon>Bacilli</taxon>
        <taxon>Bacillales</taxon>
        <taxon>Bacillaceae</taxon>
        <taxon>Falsibacillus</taxon>
    </lineage>
</organism>
<sequence length="141" mass="15584">MSTFRKKMGKIGVTAVMGLGILATANFAHASNDNVPYSFTLKPNYANSYTTSRYRQTSNTSNKFKVNLAYSSEGSGTYATFWLDKSGTRVSDVHDVKQGSGNHYYTPFSTANQSYVRLGAENNNYSASSYSVSGYWDEEIN</sequence>
<dbReference type="RefSeq" id="WP_121681045.1">
    <property type="nucleotide sequence ID" value="NZ_RCVZ01000008.1"/>
</dbReference>
<comment type="caution">
    <text evidence="2">The sequence shown here is derived from an EMBL/GenBank/DDBJ whole genome shotgun (WGS) entry which is preliminary data.</text>
</comment>
<name>A0A3L7K2G9_9BACI</name>
<reference evidence="2 3" key="1">
    <citation type="submission" date="2018-10" db="EMBL/GenBank/DDBJ databases">
        <title>Falsibacillus sp. genome draft.</title>
        <authorList>
            <person name="Shi S."/>
        </authorList>
    </citation>
    <scope>NUCLEOTIDE SEQUENCE [LARGE SCALE GENOMIC DNA]</scope>
    <source>
        <strain evidence="2 3">GY 10110</strain>
    </source>
</reference>
<dbReference type="Pfam" id="PF10916">
    <property type="entry name" value="DUF2712"/>
    <property type="match status" value="1"/>
</dbReference>
<accession>A0A3L7K2G9</accession>
<dbReference type="Proteomes" id="UP000276770">
    <property type="component" value="Unassembled WGS sequence"/>
</dbReference>
<dbReference type="AlphaFoldDB" id="A0A3L7K2G9"/>
<feature type="chain" id="PRO_5018233346" evidence="1">
    <location>
        <begin position="31"/>
        <end position="141"/>
    </location>
</feature>
<dbReference type="InterPro" id="IPR020208">
    <property type="entry name" value="DUF2712"/>
</dbReference>
<gene>
    <name evidence="2" type="ORF">D9X91_12940</name>
</gene>
<keyword evidence="1" id="KW-0732">Signal</keyword>
<feature type="signal peptide" evidence="1">
    <location>
        <begin position="1"/>
        <end position="30"/>
    </location>
</feature>
<dbReference type="EMBL" id="RCVZ01000008">
    <property type="protein sequence ID" value="RLQ94882.1"/>
    <property type="molecule type" value="Genomic_DNA"/>
</dbReference>
<evidence type="ECO:0000313" key="2">
    <source>
        <dbReference type="EMBL" id="RLQ94882.1"/>
    </source>
</evidence>
<keyword evidence="3" id="KW-1185">Reference proteome</keyword>
<dbReference type="OrthoDB" id="2334862at2"/>